<dbReference type="OrthoDB" id="1747252at2759"/>
<dbReference type="InterPro" id="IPR028364">
    <property type="entry name" value="Ribosomal_uL1/biogenesis"/>
</dbReference>
<feature type="region of interest" description="Disordered" evidence="5">
    <location>
        <begin position="232"/>
        <end position="260"/>
    </location>
</feature>
<evidence type="ECO:0000256" key="2">
    <source>
        <dbReference type="ARBA" id="ARBA00022980"/>
    </source>
</evidence>
<protein>
    <recommendedName>
        <fullName evidence="4">Ribosomal protein</fullName>
    </recommendedName>
</protein>
<dbReference type="FunFam" id="3.40.50.790:FF:000001">
    <property type="entry name" value="50S ribosomal protein L1"/>
    <property type="match status" value="1"/>
</dbReference>
<dbReference type="InterPro" id="IPR023673">
    <property type="entry name" value="Ribosomal_uL1_CS"/>
</dbReference>
<dbReference type="EMBL" id="PGGS01000198">
    <property type="protein sequence ID" value="PNH07092.1"/>
    <property type="molecule type" value="Genomic_DNA"/>
</dbReference>
<dbReference type="SUPFAM" id="SSF56808">
    <property type="entry name" value="Ribosomal protein L1"/>
    <property type="match status" value="1"/>
</dbReference>
<name>A0A2J8A3J7_9CHLO</name>
<accession>A0A2J8A3J7</accession>
<dbReference type="PANTHER" id="PTHR36427">
    <property type="entry name" value="54S RIBOSOMAL PROTEIN L1, MITOCHONDRIAL"/>
    <property type="match status" value="1"/>
</dbReference>
<organism evidence="6 7">
    <name type="scientific">Tetrabaena socialis</name>
    <dbReference type="NCBI Taxonomy" id="47790"/>
    <lineage>
        <taxon>Eukaryota</taxon>
        <taxon>Viridiplantae</taxon>
        <taxon>Chlorophyta</taxon>
        <taxon>core chlorophytes</taxon>
        <taxon>Chlorophyceae</taxon>
        <taxon>CS clade</taxon>
        <taxon>Chlamydomonadales</taxon>
        <taxon>Tetrabaenaceae</taxon>
        <taxon>Tetrabaena</taxon>
    </lineage>
</organism>
<dbReference type="Pfam" id="PF00687">
    <property type="entry name" value="Ribosomal_L1"/>
    <property type="match status" value="1"/>
</dbReference>
<proteinExistence type="inferred from homology"/>
<evidence type="ECO:0000256" key="5">
    <source>
        <dbReference type="SAM" id="MobiDB-lite"/>
    </source>
</evidence>
<comment type="caution">
    <text evidence="6">The sequence shown here is derived from an EMBL/GenBank/DDBJ whole genome shotgun (WGS) entry which is preliminary data.</text>
</comment>
<dbReference type="GO" id="GO:0005840">
    <property type="term" value="C:ribosome"/>
    <property type="evidence" value="ECO:0007669"/>
    <property type="project" value="UniProtKB-KW"/>
</dbReference>
<dbReference type="InterPro" id="IPR023674">
    <property type="entry name" value="Ribosomal_uL1-like"/>
</dbReference>
<dbReference type="CDD" id="cd00403">
    <property type="entry name" value="Ribosomal_L1"/>
    <property type="match status" value="1"/>
</dbReference>
<reference evidence="6 7" key="1">
    <citation type="journal article" date="2017" name="Mol. Biol. Evol.">
        <title>The 4-celled Tetrabaena socialis nuclear genome reveals the essential components for genetic control of cell number at the origin of multicellularity in the volvocine lineage.</title>
        <authorList>
            <person name="Featherston J."/>
            <person name="Arakaki Y."/>
            <person name="Hanschen E.R."/>
            <person name="Ferris P.J."/>
            <person name="Michod R.E."/>
            <person name="Olson B.J.S.C."/>
            <person name="Nozaki H."/>
            <person name="Durand P.M."/>
        </authorList>
    </citation>
    <scope>NUCLEOTIDE SEQUENCE [LARGE SCALE GENOMIC DNA]</scope>
    <source>
        <strain evidence="6 7">NIES-571</strain>
    </source>
</reference>
<dbReference type="PANTHER" id="PTHR36427:SF3">
    <property type="entry name" value="LARGE RIBOSOMAL SUBUNIT PROTEIN UL1M"/>
    <property type="match status" value="1"/>
</dbReference>
<evidence type="ECO:0000256" key="3">
    <source>
        <dbReference type="ARBA" id="ARBA00023274"/>
    </source>
</evidence>
<keyword evidence="3 4" id="KW-0687">Ribonucleoprotein</keyword>
<sequence length="260" mass="28368">MAAFAMQQRLMQPAAVARRCVAPFRSVAPSRLQRLQDIVVVSAAAVEVDEVEVDEVVSKPQQVRRAKPRSKRFRAMLSKVPKRTQELEPKEAITRMKTTASTKFTESVEMHARMGLDPKFADQQLRATVSLPNGTGKELRVAVLTQNDNLRLAKEAGADVVGAEDLIDRIAAGFMEFDKLIATPDMMPKVAKLGRVLGPRGLMPNPKAGTVTTDVAGVGVRRVLALRPLRPVRGAGQPDQGYENMKAYVPKDHPPAANTA</sequence>
<dbReference type="InterPro" id="IPR016095">
    <property type="entry name" value="Ribosomal_uL1_3-a/b-sand"/>
</dbReference>
<dbReference type="PROSITE" id="PS01199">
    <property type="entry name" value="RIBOSOMAL_L1"/>
    <property type="match status" value="1"/>
</dbReference>
<evidence type="ECO:0000313" key="7">
    <source>
        <dbReference type="Proteomes" id="UP000236333"/>
    </source>
</evidence>
<evidence type="ECO:0000313" key="6">
    <source>
        <dbReference type="EMBL" id="PNH07092.1"/>
    </source>
</evidence>
<evidence type="ECO:0000256" key="4">
    <source>
        <dbReference type="RuleBase" id="RU000659"/>
    </source>
</evidence>
<dbReference type="Gene3D" id="3.40.50.790">
    <property type="match status" value="1"/>
</dbReference>
<dbReference type="Proteomes" id="UP000236333">
    <property type="component" value="Unassembled WGS sequence"/>
</dbReference>
<dbReference type="GO" id="GO:1990904">
    <property type="term" value="C:ribonucleoprotein complex"/>
    <property type="evidence" value="ECO:0007669"/>
    <property type="project" value="UniProtKB-KW"/>
</dbReference>
<keyword evidence="2 4" id="KW-0689">Ribosomal protein</keyword>
<evidence type="ECO:0000256" key="1">
    <source>
        <dbReference type="ARBA" id="ARBA00010531"/>
    </source>
</evidence>
<comment type="similarity">
    <text evidence="1 4">Belongs to the universal ribosomal protein uL1 family.</text>
</comment>
<dbReference type="AlphaFoldDB" id="A0A2J8A3J7"/>
<keyword evidence="7" id="KW-1185">Reference proteome</keyword>
<gene>
    <name evidence="6" type="ORF">TSOC_006483</name>
</gene>